<feature type="compositionally biased region" description="Basic and acidic residues" evidence="1">
    <location>
        <begin position="28"/>
        <end position="40"/>
    </location>
</feature>
<dbReference type="EMBL" id="CADCXV010000745">
    <property type="protein sequence ID" value="CAB0034541.1"/>
    <property type="molecule type" value="Genomic_DNA"/>
</dbReference>
<dbReference type="Proteomes" id="UP000479190">
    <property type="component" value="Unassembled WGS sequence"/>
</dbReference>
<evidence type="ECO:0000256" key="1">
    <source>
        <dbReference type="SAM" id="MobiDB-lite"/>
    </source>
</evidence>
<proteinExistence type="predicted"/>
<gene>
    <name evidence="2" type="ORF">TBRA_LOCUS6439</name>
</gene>
<reference evidence="2 3" key="1">
    <citation type="submission" date="2020-02" db="EMBL/GenBank/DDBJ databases">
        <authorList>
            <person name="Ferguson B K."/>
        </authorList>
    </citation>
    <scope>NUCLEOTIDE SEQUENCE [LARGE SCALE GENOMIC DNA]</scope>
</reference>
<sequence>MDLLENTHTFFSEGPAGGLEPVRRKSGREKSRELTSKPKEVLPTAAKLGQSPLDGAIKKQTDELQQPTIGQPAGHDDGRARRLTACSNRQSRKMSRSWMRPIKIRWIKLYRNEARVSWRAARAWCHAALRRQRATFLLCMCGKCGHNEGDFQVISLKEALHTIRIELHSGVRGLARIAPSCSFDCRCGLHSESFSSTSPSPPGIAVKHFSL</sequence>
<accession>A0A6H5IID0</accession>
<feature type="region of interest" description="Disordered" evidence="1">
    <location>
        <begin position="1"/>
        <end position="52"/>
    </location>
</feature>
<evidence type="ECO:0000313" key="2">
    <source>
        <dbReference type="EMBL" id="CAB0034541.1"/>
    </source>
</evidence>
<organism evidence="2 3">
    <name type="scientific">Trichogramma brassicae</name>
    <dbReference type="NCBI Taxonomy" id="86971"/>
    <lineage>
        <taxon>Eukaryota</taxon>
        <taxon>Metazoa</taxon>
        <taxon>Ecdysozoa</taxon>
        <taxon>Arthropoda</taxon>
        <taxon>Hexapoda</taxon>
        <taxon>Insecta</taxon>
        <taxon>Pterygota</taxon>
        <taxon>Neoptera</taxon>
        <taxon>Endopterygota</taxon>
        <taxon>Hymenoptera</taxon>
        <taxon>Apocrita</taxon>
        <taxon>Proctotrupomorpha</taxon>
        <taxon>Chalcidoidea</taxon>
        <taxon>Trichogrammatidae</taxon>
        <taxon>Trichogramma</taxon>
    </lineage>
</organism>
<keyword evidence="3" id="KW-1185">Reference proteome</keyword>
<name>A0A6H5IID0_9HYME</name>
<protein>
    <submittedName>
        <fullName evidence="2">Uncharacterized protein</fullName>
    </submittedName>
</protein>
<evidence type="ECO:0000313" key="3">
    <source>
        <dbReference type="Proteomes" id="UP000479190"/>
    </source>
</evidence>
<dbReference type="AlphaFoldDB" id="A0A6H5IID0"/>
<feature type="compositionally biased region" description="Polar residues" evidence="1">
    <location>
        <begin position="1"/>
        <end position="10"/>
    </location>
</feature>